<dbReference type="InterPro" id="IPR022533">
    <property type="entry name" value="Cox20"/>
</dbReference>
<evidence type="ECO:0000256" key="6">
    <source>
        <dbReference type="ARBA" id="ARBA00022989"/>
    </source>
</evidence>
<keyword evidence="5" id="KW-0999">Mitochondrion inner membrane</keyword>
<organism evidence="10 11">
    <name type="scientific">Drechslerella stenobrocha 248</name>
    <dbReference type="NCBI Taxonomy" id="1043628"/>
    <lineage>
        <taxon>Eukaryota</taxon>
        <taxon>Fungi</taxon>
        <taxon>Dikarya</taxon>
        <taxon>Ascomycota</taxon>
        <taxon>Pezizomycotina</taxon>
        <taxon>Orbiliomycetes</taxon>
        <taxon>Orbiliales</taxon>
        <taxon>Orbiliaceae</taxon>
        <taxon>Drechslerella</taxon>
    </lineage>
</organism>
<proteinExistence type="inferred from homology"/>
<evidence type="ECO:0000313" key="10">
    <source>
        <dbReference type="EMBL" id="EWC45572.1"/>
    </source>
</evidence>
<feature type="compositionally biased region" description="Pro residues" evidence="9">
    <location>
        <begin position="8"/>
        <end position="19"/>
    </location>
</feature>
<name>W7HZE0_9PEZI</name>
<gene>
    <name evidence="10" type="ORF">DRE_05430</name>
</gene>
<dbReference type="PANTHER" id="PTHR31586">
    <property type="entry name" value="CYTOCHROME C OXIDASE PROTEIN 20"/>
    <property type="match status" value="1"/>
</dbReference>
<comment type="subcellular location">
    <subcellularLocation>
        <location evidence="1">Mitochondrion inner membrane</location>
    </subcellularLocation>
</comment>
<dbReference type="GO" id="GO:0033617">
    <property type="term" value="P:mitochondrial respiratory chain complex IV assembly"/>
    <property type="evidence" value="ECO:0007669"/>
    <property type="project" value="InterPro"/>
</dbReference>
<dbReference type="AlphaFoldDB" id="W7HZE0"/>
<keyword evidence="11" id="KW-1185">Reference proteome</keyword>
<dbReference type="Pfam" id="PF12597">
    <property type="entry name" value="Cox20"/>
    <property type="match status" value="1"/>
</dbReference>
<evidence type="ECO:0000313" key="11">
    <source>
        <dbReference type="Proteomes" id="UP000024837"/>
    </source>
</evidence>
<keyword evidence="7" id="KW-0496">Mitochondrion</keyword>
<dbReference type="PANTHER" id="PTHR31586:SF1">
    <property type="entry name" value="CYTOCHROME C OXIDASE ASSEMBLY PROTEIN COX20, MITOCHONDRIAL"/>
    <property type="match status" value="1"/>
</dbReference>
<evidence type="ECO:0000256" key="8">
    <source>
        <dbReference type="ARBA" id="ARBA00023136"/>
    </source>
</evidence>
<reference evidence="10 11" key="1">
    <citation type="submission" date="2013-05" db="EMBL/GenBank/DDBJ databases">
        <title>Drechslerella stenobrocha genome reveals carnivorous origination and mechanical trapping mechanism of predatory fungi.</title>
        <authorList>
            <person name="Liu X."/>
            <person name="Zhang W."/>
            <person name="Liu K."/>
        </authorList>
    </citation>
    <scope>NUCLEOTIDE SEQUENCE [LARGE SCALE GENOMIC DNA]</scope>
    <source>
        <strain evidence="10 11">248</strain>
    </source>
</reference>
<keyword evidence="8" id="KW-0472">Membrane</keyword>
<accession>W7HZE0</accession>
<keyword evidence="6" id="KW-1133">Transmembrane helix</keyword>
<dbReference type="Proteomes" id="UP000024837">
    <property type="component" value="Unassembled WGS sequence"/>
</dbReference>
<dbReference type="OrthoDB" id="14603at2759"/>
<evidence type="ECO:0000256" key="4">
    <source>
        <dbReference type="ARBA" id="ARBA00022692"/>
    </source>
</evidence>
<protein>
    <recommendedName>
        <fullName evidence="3">Cytochrome c oxidase assembly protein COX20, mitochondrial</fullName>
    </recommendedName>
</protein>
<feature type="region of interest" description="Disordered" evidence="9">
    <location>
        <begin position="1"/>
        <end position="38"/>
    </location>
</feature>
<dbReference type="HOGENOM" id="CLU_101495_0_0_1"/>
<evidence type="ECO:0000256" key="5">
    <source>
        <dbReference type="ARBA" id="ARBA00022792"/>
    </source>
</evidence>
<evidence type="ECO:0000256" key="7">
    <source>
        <dbReference type="ARBA" id="ARBA00023128"/>
    </source>
</evidence>
<keyword evidence="4" id="KW-0812">Transmembrane</keyword>
<dbReference type="EMBL" id="KI966426">
    <property type="protein sequence ID" value="EWC45572.1"/>
    <property type="molecule type" value="Genomic_DNA"/>
</dbReference>
<sequence length="176" mass="20038">MANDDNTPPSPPPSSPPPGDAGGSSLPPLPHPSTVGQVSPRAQLQDLPFSEAINRIGTDSVTNIAQMPCFRQAYLTGIGTGFAFGGVKMFLRASIYNSCSWAVGMFCFSSIVVWEACRWRRGQEHDGMVRAMQILEYKRLERERRLEEKKREVEEARLREEEEKRKEAERRKWRLW</sequence>
<feature type="region of interest" description="Disordered" evidence="9">
    <location>
        <begin position="147"/>
        <end position="176"/>
    </location>
</feature>
<evidence type="ECO:0000256" key="9">
    <source>
        <dbReference type="SAM" id="MobiDB-lite"/>
    </source>
</evidence>
<comment type="similarity">
    <text evidence="2">Belongs to the COX20 family.</text>
</comment>
<feature type="compositionally biased region" description="Basic and acidic residues" evidence="9">
    <location>
        <begin position="147"/>
        <end position="170"/>
    </location>
</feature>
<dbReference type="GO" id="GO:0005743">
    <property type="term" value="C:mitochondrial inner membrane"/>
    <property type="evidence" value="ECO:0007669"/>
    <property type="project" value="UniProtKB-SubCell"/>
</dbReference>
<evidence type="ECO:0000256" key="3">
    <source>
        <dbReference type="ARBA" id="ARBA00017689"/>
    </source>
</evidence>
<evidence type="ECO:0000256" key="1">
    <source>
        <dbReference type="ARBA" id="ARBA00004273"/>
    </source>
</evidence>
<evidence type="ECO:0000256" key="2">
    <source>
        <dbReference type="ARBA" id="ARBA00009575"/>
    </source>
</evidence>